<evidence type="ECO:0000256" key="7">
    <source>
        <dbReference type="PIRSR" id="PIRSR613078-3"/>
    </source>
</evidence>
<dbReference type="HAMAP" id="MF_01039">
    <property type="entry name" value="PGAM_GpmA"/>
    <property type="match status" value="2"/>
</dbReference>
<dbReference type="EMBL" id="HBHI01011019">
    <property type="protein sequence ID" value="CAD9666260.1"/>
    <property type="molecule type" value="Transcribed_RNA"/>
</dbReference>
<feature type="site" description="Transition state stabilizer" evidence="7">
    <location>
        <position position="306"/>
    </location>
</feature>
<dbReference type="SUPFAM" id="SSF53254">
    <property type="entry name" value="Phosphoglycerate mutase-like"/>
    <property type="match status" value="2"/>
</dbReference>
<dbReference type="SMART" id="SM00855">
    <property type="entry name" value="PGAM"/>
    <property type="match status" value="2"/>
</dbReference>
<proteinExistence type="inferred from homology"/>
<sequence>MKALLLFTNLIWFFSFINTSCDGFTQSTSTYLTSQFFSHLYENRGHWMTDESKDGSDRSAGENIAYNGFDQEFEYSRCLNPKEERDLVLKEDQYSIIEKRPAWQKILMKPLKFIRKTIPKSTPQPGTLILVRGGESLWNVNGTFTGWADPDLSPKGKQECEHAGRLLLQQGFEPDVVYTSRLKRAIHSSWVILHEINAIYLPVYKSWRLNERNYGSLTGLSKHETAKKVGVDMVQAWRNSIKARPPALKKSDAYYPGRDRRYADLSDDQIPVSESLMDCMERTRPLWEYKISKDLKKGNNVMVVGHGNNLRGLIKLVDGISDEAIEDISIPTGIPFIYRFDENLNPIQPEKDYLTQVHTSGIFLEKPGLLKMALEQEVETKANVPGLLREKLESSQALRTVTLEQSLLTLKQEQELAKLAELNKSMFPGKIENDLESRIQLEPAQVLSNNTDTSSSPLEDIRGFEKPANANAVYEKGIPNIEALPPEVIIPGIGKYQKPNEPVVVLIRHGRTPHNNLGLFTGWEDAPLAEDGVEDAKDAGRILKRHGFEFDVVYSSWLNRAITTAWYVLDELDQNWLPIIKSWRLNERMYGALTGKSKKMIANIYGEDQLKKWRRGFTIRPPPVSSYSFSYPGNDFRRIKYVKDIRISWTETFCRSIEKRSFQIHRKFPKSESLKDCMDRSIPFYTQRIVPEAVEKGKRVLITSHENALRGILMYLCDIPEEAMNDLHLPNGLPIVYNVRRKCITLLDDGSGIDPMEIYDFGPAAKYLFRPCELDDDFFKDINNVVLKFYKYFGINGNWHALNIVIALLTLFRQE</sequence>
<reference evidence="9" key="1">
    <citation type="submission" date="2021-01" db="EMBL/GenBank/DDBJ databases">
        <authorList>
            <person name="Corre E."/>
            <person name="Pelletier E."/>
            <person name="Niang G."/>
            <person name="Scheremetjew M."/>
            <person name="Finn R."/>
            <person name="Kale V."/>
            <person name="Holt S."/>
            <person name="Cochrane G."/>
            <person name="Meng A."/>
            <person name="Brown T."/>
            <person name="Cohen L."/>
        </authorList>
    </citation>
    <scope>NUCLEOTIDE SEQUENCE</scope>
    <source>
        <strain evidence="9">CCMP1452</strain>
    </source>
</reference>
<name>A0A7S2W427_9STRA</name>
<feature type="binding site" evidence="6">
    <location>
        <position position="222"/>
    </location>
    <ligand>
        <name>substrate</name>
    </ligand>
</feature>
<dbReference type="FunFam" id="3.40.50.1240:FF:000003">
    <property type="entry name" value="2,3-bisphosphoglycerate-dependent phosphoglycerate mutase"/>
    <property type="match status" value="1"/>
</dbReference>
<keyword evidence="8" id="KW-0732">Signal</keyword>
<evidence type="ECO:0000256" key="2">
    <source>
        <dbReference type="ARBA" id="ARBA00006717"/>
    </source>
</evidence>
<keyword evidence="5" id="KW-0413">Isomerase</keyword>
<accession>A0A7S2W427</accession>
<comment type="catalytic activity">
    <reaction evidence="1">
        <text>(2R)-2-phosphoglycerate = (2R)-3-phosphoglycerate</text>
        <dbReference type="Rhea" id="RHEA:15901"/>
        <dbReference type="ChEBI" id="CHEBI:58272"/>
        <dbReference type="ChEBI" id="CHEBI:58289"/>
        <dbReference type="EC" id="5.4.2.11"/>
    </reaction>
</comment>
<dbReference type="GO" id="GO:0006096">
    <property type="term" value="P:glycolytic process"/>
    <property type="evidence" value="ECO:0007669"/>
    <property type="project" value="UniProtKB-KW"/>
</dbReference>
<feature type="binding site" evidence="6">
    <location>
        <begin position="211"/>
        <end position="214"/>
    </location>
    <ligand>
        <name>substrate</name>
    </ligand>
</feature>
<feature type="signal peptide" evidence="8">
    <location>
        <begin position="1"/>
        <end position="19"/>
    </location>
</feature>
<dbReference type="InterPro" id="IPR013078">
    <property type="entry name" value="His_Pase_superF_clade-1"/>
</dbReference>
<dbReference type="InterPro" id="IPR005952">
    <property type="entry name" value="Phosphogly_mut1"/>
</dbReference>
<feature type="binding site" evidence="6">
    <location>
        <begin position="307"/>
        <end position="308"/>
    </location>
    <ligand>
        <name>substrate</name>
    </ligand>
</feature>
<organism evidence="9">
    <name type="scientific">Eucampia antarctica</name>
    <dbReference type="NCBI Taxonomy" id="49252"/>
    <lineage>
        <taxon>Eukaryota</taxon>
        <taxon>Sar</taxon>
        <taxon>Stramenopiles</taxon>
        <taxon>Ochrophyta</taxon>
        <taxon>Bacillariophyta</taxon>
        <taxon>Mediophyceae</taxon>
        <taxon>Biddulphiophycidae</taxon>
        <taxon>Hemiaulales</taxon>
        <taxon>Hemiaulaceae</taxon>
        <taxon>Eucampia</taxon>
    </lineage>
</organism>
<evidence type="ECO:0000313" key="9">
    <source>
        <dbReference type="EMBL" id="CAD9666260.1"/>
    </source>
</evidence>
<feature type="binding site" evidence="6">
    <location>
        <position position="184"/>
    </location>
    <ligand>
        <name>substrate</name>
    </ligand>
</feature>
<comment type="similarity">
    <text evidence="2">Belongs to the phosphoglycerate mutase family. BPG-dependent PGAM subfamily.</text>
</comment>
<dbReference type="AlphaFoldDB" id="A0A7S2W427"/>
<evidence type="ECO:0000256" key="3">
    <source>
        <dbReference type="ARBA" id="ARBA00012028"/>
    </source>
</evidence>
<dbReference type="EC" id="5.4.2.11" evidence="3"/>
<evidence type="ECO:0000256" key="1">
    <source>
        <dbReference type="ARBA" id="ARBA00000380"/>
    </source>
</evidence>
<protein>
    <recommendedName>
        <fullName evidence="3">phosphoglycerate mutase (2,3-diphosphoglycerate-dependent)</fullName>
        <ecNumber evidence="3">5.4.2.11</ecNumber>
    </recommendedName>
</protein>
<dbReference type="InterPro" id="IPR029033">
    <property type="entry name" value="His_PPase_superfam"/>
</dbReference>
<evidence type="ECO:0000256" key="8">
    <source>
        <dbReference type="SAM" id="SignalP"/>
    </source>
</evidence>
<gene>
    <name evidence="9" type="ORF">EANT1437_LOCUS5650</name>
</gene>
<feature type="binding site" evidence="6">
    <location>
        <begin position="145"/>
        <end position="146"/>
    </location>
    <ligand>
        <name>substrate</name>
    </ligand>
</feature>
<dbReference type="Pfam" id="PF00300">
    <property type="entry name" value="His_Phos_1"/>
    <property type="match status" value="3"/>
</dbReference>
<keyword evidence="4" id="KW-0324">Glycolysis</keyword>
<evidence type="ECO:0000256" key="4">
    <source>
        <dbReference type="ARBA" id="ARBA00023152"/>
    </source>
</evidence>
<feature type="chain" id="PRO_5031214095" description="phosphoglycerate mutase (2,3-diphosphoglycerate-dependent)" evidence="8">
    <location>
        <begin position="20"/>
        <end position="815"/>
    </location>
</feature>
<dbReference type="GO" id="GO:0004619">
    <property type="term" value="F:phosphoglycerate mutase activity"/>
    <property type="evidence" value="ECO:0007669"/>
    <property type="project" value="UniProtKB-EC"/>
</dbReference>
<evidence type="ECO:0000256" key="6">
    <source>
        <dbReference type="PIRSR" id="PIRSR613078-2"/>
    </source>
</evidence>
<dbReference type="PANTHER" id="PTHR11931">
    <property type="entry name" value="PHOSPHOGLYCERATE MUTASE"/>
    <property type="match status" value="1"/>
</dbReference>
<feature type="binding site" evidence="6">
    <location>
        <begin position="132"/>
        <end position="139"/>
    </location>
    <ligand>
        <name>substrate</name>
    </ligand>
</feature>
<dbReference type="CDD" id="cd07067">
    <property type="entry name" value="HP_PGM_like"/>
    <property type="match status" value="2"/>
</dbReference>
<dbReference type="NCBIfam" id="TIGR01258">
    <property type="entry name" value="pgm_1"/>
    <property type="match status" value="2"/>
</dbReference>
<dbReference type="Gene3D" id="3.40.50.1240">
    <property type="entry name" value="Phosphoglycerate mutase-like"/>
    <property type="match status" value="2"/>
</dbReference>
<evidence type="ECO:0000256" key="5">
    <source>
        <dbReference type="ARBA" id="ARBA00023235"/>
    </source>
</evidence>